<reference evidence="3" key="1">
    <citation type="submission" date="2022-11" db="UniProtKB">
        <authorList>
            <consortium name="WormBaseParasite"/>
        </authorList>
    </citation>
    <scope>IDENTIFICATION</scope>
</reference>
<keyword evidence="2" id="KW-1185">Reference proteome</keyword>
<keyword evidence="1" id="KW-0175">Coiled coil</keyword>
<accession>A0A915K5U4</accession>
<dbReference type="Proteomes" id="UP000887565">
    <property type="component" value="Unplaced"/>
</dbReference>
<dbReference type="AlphaFoldDB" id="A0A915K5U4"/>
<organism evidence="2 3">
    <name type="scientific">Romanomermis culicivorax</name>
    <name type="common">Nematode worm</name>
    <dbReference type="NCBI Taxonomy" id="13658"/>
    <lineage>
        <taxon>Eukaryota</taxon>
        <taxon>Metazoa</taxon>
        <taxon>Ecdysozoa</taxon>
        <taxon>Nematoda</taxon>
        <taxon>Enoplea</taxon>
        <taxon>Dorylaimia</taxon>
        <taxon>Mermithida</taxon>
        <taxon>Mermithoidea</taxon>
        <taxon>Mermithidae</taxon>
        <taxon>Romanomermis</taxon>
    </lineage>
</organism>
<evidence type="ECO:0000313" key="2">
    <source>
        <dbReference type="Proteomes" id="UP000887565"/>
    </source>
</evidence>
<name>A0A915K5U4_ROMCU</name>
<proteinExistence type="predicted"/>
<evidence type="ECO:0000313" key="3">
    <source>
        <dbReference type="WBParaSite" id="nRc.2.0.1.t34105-RA"/>
    </source>
</evidence>
<dbReference type="WBParaSite" id="nRc.2.0.1.t34105-RA">
    <property type="protein sequence ID" value="nRc.2.0.1.t34105-RA"/>
    <property type="gene ID" value="nRc.2.0.1.g34105"/>
</dbReference>
<sequence length="130" mass="15104">QVFRVVERVTDCAVWPTVPGARLYRTLQTLNKQSNEIAQHSCSMNDLKNANDRYLRELRNVEQDLASLTAQDDNARNEDFHKLNIIVEKSRRKPLIITNLMLNTCHEKPYVLQLLPTYGRVPQLEINKDS</sequence>
<protein>
    <submittedName>
        <fullName evidence="3">Uncharacterized protein</fullName>
    </submittedName>
</protein>
<evidence type="ECO:0000256" key="1">
    <source>
        <dbReference type="SAM" id="Coils"/>
    </source>
</evidence>
<feature type="coiled-coil region" evidence="1">
    <location>
        <begin position="30"/>
        <end position="78"/>
    </location>
</feature>